<dbReference type="InterPro" id="IPR027417">
    <property type="entry name" value="P-loop_NTPase"/>
</dbReference>
<evidence type="ECO:0000313" key="2">
    <source>
        <dbReference type="EMBL" id="HCW93120.1"/>
    </source>
</evidence>
<dbReference type="GO" id="GO:0006777">
    <property type="term" value="P:Mo-molybdopterin cofactor biosynthetic process"/>
    <property type="evidence" value="ECO:0007669"/>
    <property type="project" value="InterPro"/>
</dbReference>
<dbReference type="GO" id="GO:0005525">
    <property type="term" value="F:GTP binding"/>
    <property type="evidence" value="ECO:0007669"/>
    <property type="project" value="InterPro"/>
</dbReference>
<protein>
    <submittedName>
        <fullName evidence="2">Molybdopterin-guanine dinucleotide biosynthesis protein B</fullName>
    </submittedName>
</protein>
<gene>
    <name evidence="2" type="primary">mobB</name>
    <name evidence="2" type="ORF">DHM44_05505</name>
</gene>
<proteinExistence type="predicted"/>
<dbReference type="SUPFAM" id="SSF52540">
    <property type="entry name" value="P-loop containing nucleoside triphosphate hydrolases"/>
    <property type="match status" value="1"/>
</dbReference>
<dbReference type="RefSeq" id="WP_013887233.1">
    <property type="nucleotide sequence ID" value="NZ_JAAZVV010000052.1"/>
</dbReference>
<dbReference type="AlphaFoldDB" id="A0A3D5QBU1"/>
<dbReference type="PANTHER" id="PTHR40072">
    <property type="entry name" value="MOLYBDOPTERIN-GUANINE DINUCLEOTIDE BIOSYNTHESIS ADAPTER PROTEIN-RELATED"/>
    <property type="match status" value="1"/>
</dbReference>
<dbReference type="PANTHER" id="PTHR40072:SF1">
    <property type="entry name" value="MOLYBDOPTERIN-GUANINE DINUCLEOTIDE BIOSYNTHESIS ADAPTER PROTEIN"/>
    <property type="match status" value="1"/>
</dbReference>
<dbReference type="CDD" id="cd03116">
    <property type="entry name" value="MobB"/>
    <property type="match status" value="1"/>
</dbReference>
<dbReference type="OMA" id="KHDAHKF"/>
<reference evidence="2 3" key="1">
    <citation type="journal article" date="2018" name="Nat. Biotechnol.">
        <title>A standardized bacterial taxonomy based on genome phylogeny substantially revises the tree of life.</title>
        <authorList>
            <person name="Parks D.H."/>
            <person name="Chuvochina M."/>
            <person name="Waite D.W."/>
            <person name="Rinke C."/>
            <person name="Skarshewski A."/>
            <person name="Chaumeil P.A."/>
            <person name="Hugenholtz P."/>
        </authorList>
    </citation>
    <scope>NUCLEOTIDE SEQUENCE [LARGE SCALE GENOMIC DNA]</scope>
    <source>
        <strain evidence="2">UBA8672</strain>
    </source>
</reference>
<name>A0A3D5QBU1_FLESI</name>
<evidence type="ECO:0000313" key="3">
    <source>
        <dbReference type="Proteomes" id="UP000262325"/>
    </source>
</evidence>
<dbReference type="Pfam" id="PF03205">
    <property type="entry name" value="MobB"/>
    <property type="match status" value="1"/>
</dbReference>
<dbReference type="InterPro" id="IPR004435">
    <property type="entry name" value="MobB_dom"/>
</dbReference>
<dbReference type="InterPro" id="IPR052539">
    <property type="entry name" value="MGD_biosynthesis_adapter"/>
</dbReference>
<accession>A0A3D5QBU1</accession>
<evidence type="ECO:0000259" key="1">
    <source>
        <dbReference type="Pfam" id="PF03205"/>
    </source>
</evidence>
<dbReference type="Proteomes" id="UP000262325">
    <property type="component" value="Unassembled WGS sequence"/>
</dbReference>
<dbReference type="NCBIfam" id="TIGR00176">
    <property type="entry name" value="mobB"/>
    <property type="match status" value="1"/>
</dbReference>
<organism evidence="2 3">
    <name type="scientific">Flexistipes sinusarabici</name>
    <dbReference type="NCBI Taxonomy" id="2352"/>
    <lineage>
        <taxon>Bacteria</taxon>
        <taxon>Pseudomonadati</taxon>
        <taxon>Deferribacterota</taxon>
        <taxon>Deferribacteres</taxon>
        <taxon>Deferribacterales</taxon>
        <taxon>Flexistipitaceae</taxon>
        <taxon>Flexistipes</taxon>
    </lineage>
</organism>
<dbReference type="Gene3D" id="3.40.50.300">
    <property type="entry name" value="P-loop containing nucleotide triphosphate hydrolases"/>
    <property type="match status" value="1"/>
</dbReference>
<dbReference type="EMBL" id="DPPF01000111">
    <property type="protein sequence ID" value="HCW93120.1"/>
    <property type="molecule type" value="Genomic_DNA"/>
</dbReference>
<sequence length="207" mass="23160">MEKHIPVISFVGSSGSGKTTFLEQIIPVFIDKGYKIGAIKHDAHKFEIDKPGKDSYRLKQAGAEIVCISSAEKLALIQSCDNEYSVEELILKFFGNVDLVLTEGYKKSDLPKFEIYRSANNKPPLNFTNKELIGVVSDDKPDVDVRVFSFAEKNEVVSHILDFAAETSPEVVITGVEEKYQRPLKEYLTALATLTNVNKIKVKIDME</sequence>
<comment type="caution">
    <text evidence="2">The sequence shown here is derived from an EMBL/GenBank/DDBJ whole genome shotgun (WGS) entry which is preliminary data.</text>
</comment>
<feature type="domain" description="Molybdopterin-guanine dinucleotide biosynthesis protein B (MobB)" evidence="1">
    <location>
        <begin position="7"/>
        <end position="138"/>
    </location>
</feature>